<evidence type="ECO:0000313" key="3">
    <source>
        <dbReference type="Proteomes" id="UP000235036"/>
    </source>
</evidence>
<dbReference type="AlphaFoldDB" id="A0A2N6K753"/>
<feature type="signal peptide" evidence="1">
    <location>
        <begin position="1"/>
        <end position="28"/>
    </location>
</feature>
<organism evidence="2 3">
    <name type="scientific">Fischerella muscicola CCMEE 5323</name>
    <dbReference type="NCBI Taxonomy" id="2019572"/>
    <lineage>
        <taxon>Bacteria</taxon>
        <taxon>Bacillati</taxon>
        <taxon>Cyanobacteriota</taxon>
        <taxon>Cyanophyceae</taxon>
        <taxon>Nostocales</taxon>
        <taxon>Hapalosiphonaceae</taxon>
        <taxon>Fischerella</taxon>
    </lineage>
</organism>
<dbReference type="RefSeq" id="WP_016865206.1">
    <property type="nucleotide sequence ID" value="NZ_CAWNVR010000057.1"/>
</dbReference>
<keyword evidence="3" id="KW-1185">Reference proteome</keyword>
<proteinExistence type="predicted"/>
<dbReference type="EMBL" id="NRQW01000089">
    <property type="protein sequence ID" value="PLZ93023.1"/>
    <property type="molecule type" value="Genomic_DNA"/>
</dbReference>
<feature type="chain" id="PRO_5014698239" description="DUF4402 domain-containing protein" evidence="1">
    <location>
        <begin position="29"/>
        <end position="196"/>
    </location>
</feature>
<evidence type="ECO:0000256" key="1">
    <source>
        <dbReference type="SAM" id="SignalP"/>
    </source>
</evidence>
<accession>A0A2N6K753</accession>
<keyword evidence="1" id="KW-0732">Signal</keyword>
<sequence length="196" mass="20172">MKNKILAIAATAGTAILGSSLLSTPAQALTQTQDVTINYTVPEILYLRTFQTVNMTLDANLLGATLTAQGSGFVGKDYDPTNPTVTIDPVTGNADVTLDQTSPFGNLAAIQQSIPELYAVWSNSTGTVDVNLTSTTLTEAGGQTIGVNSITPTVDNFAAPGLDTPEVGGADLDLDLTNATVMGTYTGTITVDVSTP</sequence>
<evidence type="ECO:0000313" key="2">
    <source>
        <dbReference type="EMBL" id="PLZ93023.1"/>
    </source>
</evidence>
<dbReference type="Proteomes" id="UP000235036">
    <property type="component" value="Unassembled WGS sequence"/>
</dbReference>
<reference evidence="2 3" key="1">
    <citation type="submission" date="2017-08" db="EMBL/GenBank/DDBJ databases">
        <title>Genomes of Fischerella (Mastigocladus) sp. strains.</title>
        <authorList>
            <person name="Miller S.R."/>
        </authorList>
    </citation>
    <scope>NUCLEOTIDE SEQUENCE [LARGE SCALE GENOMIC DNA]</scope>
    <source>
        <strain evidence="2 3">CCMEE 5323</strain>
    </source>
</reference>
<protein>
    <recommendedName>
        <fullName evidence="4">DUF4402 domain-containing protein</fullName>
    </recommendedName>
</protein>
<gene>
    <name evidence="2" type="ORF">CEN44_04445</name>
</gene>
<name>A0A2N6K753_FISMU</name>
<evidence type="ECO:0008006" key="4">
    <source>
        <dbReference type="Google" id="ProtNLM"/>
    </source>
</evidence>
<comment type="caution">
    <text evidence="2">The sequence shown here is derived from an EMBL/GenBank/DDBJ whole genome shotgun (WGS) entry which is preliminary data.</text>
</comment>